<sequence>MQTKALGPFLANHHRRPSTRGKPAAVDGPRDNGEGLNEGREEKRVSGRLNTPSGQHHTRAQQPQQPRLPLPALRDAINHTHTHTHTHGSPVYTARRLWLSAAPNNAIVEQGPQHRQKNTLQLPKLREHSQLSSSQPSPLPSKPSALPPSPGIASIRSVSLLLLLLLLPRRRPSHLPPISRASPPSSTHFFPLPLFAALTSASTNNPTSSTTTLCEILSQADAFAHIDPSLPNSQFPTVN</sequence>
<feature type="compositionally biased region" description="Basic and acidic residues" evidence="1">
    <location>
        <begin position="28"/>
        <end position="45"/>
    </location>
</feature>
<organism evidence="2 3">
    <name type="scientific">Cucurbitaria berberidis CBS 394.84</name>
    <dbReference type="NCBI Taxonomy" id="1168544"/>
    <lineage>
        <taxon>Eukaryota</taxon>
        <taxon>Fungi</taxon>
        <taxon>Dikarya</taxon>
        <taxon>Ascomycota</taxon>
        <taxon>Pezizomycotina</taxon>
        <taxon>Dothideomycetes</taxon>
        <taxon>Pleosporomycetidae</taxon>
        <taxon>Pleosporales</taxon>
        <taxon>Pleosporineae</taxon>
        <taxon>Cucurbitariaceae</taxon>
        <taxon>Cucurbitaria</taxon>
    </lineage>
</organism>
<feature type="region of interest" description="Disordered" evidence="1">
    <location>
        <begin position="1"/>
        <end position="67"/>
    </location>
</feature>
<comment type="caution">
    <text evidence="2">The sequence shown here is derived from an EMBL/GenBank/DDBJ whole genome shotgun (WGS) entry which is preliminary data.</text>
</comment>
<evidence type="ECO:0000313" key="3">
    <source>
        <dbReference type="Proteomes" id="UP000800039"/>
    </source>
</evidence>
<evidence type="ECO:0000256" key="1">
    <source>
        <dbReference type="SAM" id="MobiDB-lite"/>
    </source>
</evidence>
<gene>
    <name evidence="2" type="ORF">K460DRAFT_371190</name>
</gene>
<dbReference type="GeneID" id="63851551"/>
<accession>A0A9P4G9I4</accession>
<name>A0A9P4G9I4_9PLEO</name>
<proteinExistence type="predicted"/>
<dbReference type="RefSeq" id="XP_040783743.1">
    <property type="nucleotide sequence ID" value="XM_040934300.1"/>
</dbReference>
<dbReference type="AlphaFoldDB" id="A0A9P4G9I4"/>
<feature type="region of interest" description="Disordered" evidence="1">
    <location>
        <begin position="126"/>
        <end position="150"/>
    </location>
</feature>
<keyword evidence="3" id="KW-1185">Reference proteome</keyword>
<feature type="compositionally biased region" description="Pro residues" evidence="1">
    <location>
        <begin position="137"/>
        <end position="150"/>
    </location>
</feature>
<reference evidence="2" key="1">
    <citation type="submission" date="2020-01" db="EMBL/GenBank/DDBJ databases">
        <authorList>
            <consortium name="DOE Joint Genome Institute"/>
            <person name="Haridas S."/>
            <person name="Albert R."/>
            <person name="Binder M."/>
            <person name="Bloem J."/>
            <person name="Labutti K."/>
            <person name="Salamov A."/>
            <person name="Andreopoulos B."/>
            <person name="Baker S.E."/>
            <person name="Barry K."/>
            <person name="Bills G."/>
            <person name="Bluhm B.H."/>
            <person name="Cannon C."/>
            <person name="Castanera R."/>
            <person name="Culley D.E."/>
            <person name="Daum C."/>
            <person name="Ezra D."/>
            <person name="Gonzalez J.B."/>
            <person name="Henrissat B."/>
            <person name="Kuo A."/>
            <person name="Liang C."/>
            <person name="Lipzen A."/>
            <person name="Lutzoni F."/>
            <person name="Magnuson J."/>
            <person name="Mondo S."/>
            <person name="Nolan M."/>
            <person name="Ohm R."/>
            <person name="Pangilinan J."/>
            <person name="Park H.-J."/>
            <person name="Ramirez L."/>
            <person name="Alfaro M."/>
            <person name="Sun H."/>
            <person name="Tritt A."/>
            <person name="Yoshinaga Y."/>
            <person name="Zwiers L.-H."/>
            <person name="Turgeon B.G."/>
            <person name="Goodwin S.B."/>
            <person name="Spatafora J.W."/>
            <person name="Crous P.W."/>
            <person name="Grigoriev I.V."/>
        </authorList>
    </citation>
    <scope>NUCLEOTIDE SEQUENCE</scope>
    <source>
        <strain evidence="2">CBS 394.84</strain>
    </source>
</reference>
<evidence type="ECO:0000313" key="2">
    <source>
        <dbReference type="EMBL" id="KAF1841180.1"/>
    </source>
</evidence>
<protein>
    <submittedName>
        <fullName evidence="2">Uncharacterized protein</fullName>
    </submittedName>
</protein>
<dbReference type="Proteomes" id="UP000800039">
    <property type="component" value="Unassembled WGS sequence"/>
</dbReference>
<dbReference type="EMBL" id="ML976619">
    <property type="protein sequence ID" value="KAF1841180.1"/>
    <property type="molecule type" value="Genomic_DNA"/>
</dbReference>